<dbReference type="PIRSF" id="PIRSF005897">
    <property type="entry name" value="RR_PatA"/>
    <property type="match status" value="1"/>
</dbReference>
<accession>A0A926ZI77</accession>
<keyword evidence="2" id="KW-0902">Two-component regulatory system</keyword>
<evidence type="ECO:0000313" key="6">
    <source>
        <dbReference type="Proteomes" id="UP000641646"/>
    </source>
</evidence>
<evidence type="ECO:0000256" key="1">
    <source>
        <dbReference type="ARBA" id="ARBA00022553"/>
    </source>
</evidence>
<keyword evidence="1 3" id="KW-0597">Phosphoprotein</keyword>
<reference evidence="5" key="1">
    <citation type="journal article" date="2015" name="ISME J.">
        <title>Draft Genome Sequence of Streptomyces incarnatus NRRL8089, which Produces the Nucleoside Antibiotic Sinefungin.</title>
        <authorList>
            <person name="Oshima K."/>
            <person name="Hattori M."/>
            <person name="Shimizu H."/>
            <person name="Fukuda K."/>
            <person name="Nemoto M."/>
            <person name="Inagaki K."/>
            <person name="Tamura T."/>
        </authorList>
    </citation>
    <scope>NUCLEOTIDE SEQUENCE</scope>
    <source>
        <strain evidence="5">FACHB-1375</strain>
    </source>
</reference>
<comment type="induction">
    <text evidence="2">By nitrogen starvation.</text>
</comment>
<evidence type="ECO:0000256" key="3">
    <source>
        <dbReference type="PROSITE-ProRule" id="PRU00169"/>
    </source>
</evidence>
<feature type="modified residue" description="4-aspartylphosphate" evidence="3">
    <location>
        <position position="304"/>
    </location>
</feature>
<dbReference type="SUPFAM" id="SSF52172">
    <property type="entry name" value="CheY-like"/>
    <property type="match status" value="1"/>
</dbReference>
<dbReference type="Gene3D" id="3.40.50.2300">
    <property type="match status" value="1"/>
</dbReference>
<dbReference type="Pfam" id="PF14332">
    <property type="entry name" value="DUF4388"/>
    <property type="match status" value="1"/>
</dbReference>
<dbReference type="InterPro" id="IPR011006">
    <property type="entry name" value="CheY-like_superfamily"/>
</dbReference>
<reference evidence="5" key="2">
    <citation type="submission" date="2020-08" db="EMBL/GenBank/DDBJ databases">
        <authorList>
            <person name="Chen M."/>
            <person name="Teng W."/>
            <person name="Zhao L."/>
            <person name="Hu C."/>
            <person name="Zhou Y."/>
            <person name="Han B."/>
            <person name="Song L."/>
            <person name="Shu W."/>
        </authorList>
    </citation>
    <scope>NUCLEOTIDE SEQUENCE</scope>
    <source>
        <strain evidence="5">FACHB-1375</strain>
    </source>
</reference>
<gene>
    <name evidence="5" type="ORF">H6G03_18070</name>
</gene>
<dbReference type="GO" id="GO:0030428">
    <property type="term" value="C:cell septum"/>
    <property type="evidence" value="ECO:0007669"/>
    <property type="project" value="UniProtKB-SubCell"/>
</dbReference>
<dbReference type="InterPro" id="IPR050595">
    <property type="entry name" value="Bact_response_regulator"/>
</dbReference>
<evidence type="ECO:0000256" key="2">
    <source>
        <dbReference type="PIRNR" id="PIRNR005897"/>
    </source>
</evidence>
<keyword evidence="6" id="KW-1185">Reference proteome</keyword>
<comment type="caution">
    <text evidence="5">The sequence shown here is derived from an EMBL/GenBank/DDBJ whole genome shotgun (WGS) entry which is preliminary data.</text>
</comment>
<name>A0A926ZI77_9CYAN</name>
<dbReference type="InterPro" id="IPR025497">
    <property type="entry name" value="PatA-like_N"/>
</dbReference>
<dbReference type="InterPro" id="IPR024186">
    <property type="entry name" value="Sig_transdc_resp-reg_PatA"/>
</dbReference>
<dbReference type="RefSeq" id="WP_190466271.1">
    <property type="nucleotide sequence ID" value="NZ_JACJPW010000045.1"/>
</dbReference>
<dbReference type="Proteomes" id="UP000641646">
    <property type="component" value="Unassembled WGS sequence"/>
</dbReference>
<evidence type="ECO:0000259" key="4">
    <source>
        <dbReference type="PROSITE" id="PS50110"/>
    </source>
</evidence>
<dbReference type="InterPro" id="IPR001789">
    <property type="entry name" value="Sig_transdc_resp-reg_receiver"/>
</dbReference>
<dbReference type="EMBL" id="JACJPW010000045">
    <property type="protein sequence ID" value="MBD2182947.1"/>
    <property type="molecule type" value="Genomic_DNA"/>
</dbReference>
<proteinExistence type="evidence at transcript level"/>
<keyword evidence="2" id="KW-0364">Heterocyst</keyword>
<dbReference type="AlphaFoldDB" id="A0A926ZI77"/>
<dbReference type="PANTHER" id="PTHR44591:SF23">
    <property type="entry name" value="CHEY SUBFAMILY"/>
    <property type="match status" value="1"/>
</dbReference>
<evidence type="ECO:0000313" key="5">
    <source>
        <dbReference type="EMBL" id="MBD2182947.1"/>
    </source>
</evidence>
<dbReference type="SMART" id="SM00448">
    <property type="entry name" value="REC"/>
    <property type="match status" value="1"/>
</dbReference>
<sequence>MNANSLFVAKIAHLLDWVNHQRGTGELILAGSKQQWQLYFFHGRLLYATGGSHRVRRWQRALKQHCPNFIPKASFVDEPWEYHQIEQGIAENQIGVNQARSIIQTSVLEVFFEIVSYANPVKSRWQNSKPPNTQIALLDANQIFQKILRFWEQWQAQDLGNFSPSLAPILRQPHLVKNLKMENMASLLNGENTLWDISYQNRIPAIAAMVSLLPLVSQGIVEFKQVGDLPLPIGQISRASSNLVSPNITSLHKPLIACIDDSPVMGKTLENLLLPAGYRVLNITNPLQQMTTLVKEKPDLIFLDLLMPDTNGYNLCTFLRKTPIFEKTPIVILTSRDNIINRAHARLIGASDFLSKPAEREKVMQTLQKYLVKKDRDIQVIRHEHTLKFAQ</sequence>
<comment type="function">
    <text evidence="2">Controls heterocyst pattern formation.</text>
</comment>
<protein>
    <recommendedName>
        <fullName evidence="2">Protein PatA</fullName>
    </recommendedName>
</protein>
<dbReference type="PANTHER" id="PTHR44591">
    <property type="entry name" value="STRESS RESPONSE REGULATOR PROTEIN 1"/>
    <property type="match status" value="1"/>
</dbReference>
<comment type="subcellular location">
    <subcellularLocation>
        <location evidence="2">Cell septum</location>
    </subcellularLocation>
</comment>
<dbReference type="Pfam" id="PF00072">
    <property type="entry name" value="Response_reg"/>
    <property type="match status" value="1"/>
</dbReference>
<organism evidence="5 6">
    <name type="scientific">Aerosakkonema funiforme FACHB-1375</name>
    <dbReference type="NCBI Taxonomy" id="2949571"/>
    <lineage>
        <taxon>Bacteria</taxon>
        <taxon>Bacillati</taxon>
        <taxon>Cyanobacteriota</taxon>
        <taxon>Cyanophyceae</taxon>
        <taxon>Oscillatoriophycideae</taxon>
        <taxon>Aerosakkonematales</taxon>
        <taxon>Aerosakkonemataceae</taxon>
        <taxon>Aerosakkonema</taxon>
    </lineage>
</organism>
<dbReference type="GO" id="GO:0043158">
    <property type="term" value="P:heterocyst development"/>
    <property type="evidence" value="ECO:0007669"/>
    <property type="project" value="UniProtKB-KW"/>
</dbReference>
<feature type="domain" description="Response regulatory" evidence="4">
    <location>
        <begin position="255"/>
        <end position="371"/>
    </location>
</feature>
<dbReference type="PROSITE" id="PS50110">
    <property type="entry name" value="RESPONSE_REGULATORY"/>
    <property type="match status" value="1"/>
</dbReference>
<dbReference type="GO" id="GO:0000160">
    <property type="term" value="P:phosphorelay signal transduction system"/>
    <property type="evidence" value="ECO:0007669"/>
    <property type="project" value="UniProtKB-KW"/>
</dbReference>